<evidence type="ECO:0000256" key="2">
    <source>
        <dbReference type="ARBA" id="ARBA00004718"/>
    </source>
</evidence>
<dbReference type="InParanoid" id="A0A061F8U4"/>
<gene>
    <name evidence="12" type="ORF">TCM_031645</name>
</gene>
<comment type="similarity">
    <text evidence="3">Belongs to the NSE2 family.</text>
</comment>
<dbReference type="InterPro" id="IPR004181">
    <property type="entry name" value="Znf_MIZ"/>
</dbReference>
<dbReference type="PANTHER" id="PTHR21330:SF1">
    <property type="entry name" value="E3 SUMO-PROTEIN LIGASE NSE2"/>
    <property type="match status" value="1"/>
</dbReference>
<dbReference type="Proteomes" id="UP000026915">
    <property type="component" value="Chromosome 7"/>
</dbReference>
<evidence type="ECO:0000256" key="1">
    <source>
        <dbReference type="ARBA" id="ARBA00004123"/>
    </source>
</evidence>
<dbReference type="Pfam" id="PF11789">
    <property type="entry name" value="zf-Nse"/>
    <property type="match status" value="1"/>
</dbReference>
<dbReference type="Gene3D" id="3.30.40.10">
    <property type="entry name" value="Zinc/RING finger domain, C3HC4 (zinc finger)"/>
    <property type="match status" value="1"/>
</dbReference>
<evidence type="ECO:0000313" key="13">
    <source>
        <dbReference type="Proteomes" id="UP000026915"/>
    </source>
</evidence>
<dbReference type="AlphaFoldDB" id="A0A061F8U4"/>
<dbReference type="Gramene" id="EOY13117">
    <property type="protein sequence ID" value="EOY13117"/>
    <property type="gene ID" value="TCM_031645"/>
</dbReference>
<dbReference type="GO" id="GO:0005634">
    <property type="term" value="C:nucleus"/>
    <property type="evidence" value="ECO:0000318"/>
    <property type="project" value="GO_Central"/>
</dbReference>
<dbReference type="OrthoDB" id="26899at2759"/>
<dbReference type="GO" id="GO:0000724">
    <property type="term" value="P:double-strand break repair via homologous recombination"/>
    <property type="evidence" value="ECO:0000318"/>
    <property type="project" value="GO_Central"/>
</dbReference>
<evidence type="ECO:0000256" key="6">
    <source>
        <dbReference type="ARBA" id="ARBA00022771"/>
    </source>
</evidence>
<name>A0A061F8U4_THECC</name>
<protein>
    <submittedName>
        <fullName evidence="12">RING/U-box superfamily protein, putative isoform 1</fullName>
    </submittedName>
</protein>
<keyword evidence="9" id="KW-0539">Nucleus</keyword>
<keyword evidence="4" id="KW-0808">Transferase</keyword>
<dbReference type="FunCoup" id="A0A061F8U4">
    <property type="interactions" value="2123"/>
</dbReference>
<evidence type="ECO:0000256" key="5">
    <source>
        <dbReference type="ARBA" id="ARBA00022723"/>
    </source>
</evidence>
<keyword evidence="8" id="KW-0862">Zinc</keyword>
<dbReference type="EMBL" id="CM001885">
    <property type="protein sequence ID" value="EOY13117.1"/>
    <property type="molecule type" value="Genomic_DNA"/>
</dbReference>
<evidence type="ECO:0000256" key="10">
    <source>
        <dbReference type="PROSITE-ProRule" id="PRU00452"/>
    </source>
</evidence>
<dbReference type="SUPFAM" id="SSF57850">
    <property type="entry name" value="RING/U-box"/>
    <property type="match status" value="1"/>
</dbReference>
<evidence type="ECO:0000256" key="9">
    <source>
        <dbReference type="ARBA" id="ARBA00023242"/>
    </source>
</evidence>
<dbReference type="OMA" id="VECKHIY"/>
<dbReference type="HOGENOM" id="CLU_099247_0_0_1"/>
<dbReference type="GO" id="GO:0016925">
    <property type="term" value="P:protein sumoylation"/>
    <property type="evidence" value="ECO:0000318"/>
    <property type="project" value="GO_Central"/>
</dbReference>
<keyword evidence="5" id="KW-0479">Metal-binding</keyword>
<accession>A0A061F8U4</accession>
<dbReference type="GO" id="GO:0061665">
    <property type="term" value="F:SUMO ligase activity"/>
    <property type="evidence" value="ECO:0000318"/>
    <property type="project" value="GO_Central"/>
</dbReference>
<proteinExistence type="inferred from homology"/>
<dbReference type="STRING" id="3641.A0A061F8U4"/>
<comment type="pathway">
    <text evidence="2">Protein modification; protein sumoylation.</text>
</comment>
<dbReference type="PROSITE" id="PS51044">
    <property type="entry name" value="ZF_SP_RING"/>
    <property type="match status" value="1"/>
</dbReference>
<organism evidence="12 13">
    <name type="scientific">Theobroma cacao</name>
    <name type="common">Cacao</name>
    <name type="synonym">Cocoa</name>
    <dbReference type="NCBI Taxonomy" id="3641"/>
    <lineage>
        <taxon>Eukaryota</taxon>
        <taxon>Viridiplantae</taxon>
        <taxon>Streptophyta</taxon>
        <taxon>Embryophyta</taxon>
        <taxon>Tracheophyta</taxon>
        <taxon>Spermatophyta</taxon>
        <taxon>Magnoliopsida</taxon>
        <taxon>eudicotyledons</taxon>
        <taxon>Gunneridae</taxon>
        <taxon>Pentapetalae</taxon>
        <taxon>rosids</taxon>
        <taxon>malvids</taxon>
        <taxon>Malvales</taxon>
        <taxon>Malvaceae</taxon>
        <taxon>Byttnerioideae</taxon>
        <taxon>Theobroma</taxon>
    </lineage>
</organism>
<dbReference type="InterPro" id="IPR013083">
    <property type="entry name" value="Znf_RING/FYVE/PHD"/>
</dbReference>
<sequence length="275" mass="30860">MASTSASLSDGVSGRIRRASPNLFSENQALVTDIRKALNLMKEIAVDLERDNQSEMVKQLEEAVAELVEAHENCLHHSSAIQSVGEAYEPGTELTDFKKLLDSEFEKVKASSSSSPQNHPLIHQFRQAVWNVHHTGQPMPGEEQEDVVMTSTESNIKNLKCPLTGKPITELTEPVRSLDCKHIYEKNAILDFIKSKRGNAKCPVSACPKMLQAKRVVCDPLLLFEIEEQRSLSRQTARTDVIEDFTEMEPHEEESTEPVMHLQIDIKMSNPRGRS</sequence>
<dbReference type="GO" id="GO:0008270">
    <property type="term" value="F:zinc ion binding"/>
    <property type="evidence" value="ECO:0007669"/>
    <property type="project" value="UniProtKB-KW"/>
</dbReference>
<dbReference type="PANTHER" id="PTHR21330">
    <property type="entry name" value="E3 SUMO-PROTEIN LIGASE NSE2"/>
    <property type="match status" value="1"/>
</dbReference>
<comment type="subcellular location">
    <subcellularLocation>
        <location evidence="1">Nucleus</location>
    </subcellularLocation>
</comment>
<evidence type="ECO:0000256" key="4">
    <source>
        <dbReference type="ARBA" id="ARBA00022679"/>
    </source>
</evidence>
<keyword evidence="6 10" id="KW-0863">Zinc-finger</keyword>
<evidence type="ECO:0000313" key="12">
    <source>
        <dbReference type="EMBL" id="EOY13117.1"/>
    </source>
</evidence>
<dbReference type="eggNOG" id="KOG2979">
    <property type="taxonomic scope" value="Eukaryota"/>
</dbReference>
<dbReference type="Gramene" id="Tc07v2_t008010.1">
    <property type="protein sequence ID" value="Tc07v2_p008010.1"/>
    <property type="gene ID" value="Tc07v2_g008010"/>
</dbReference>
<evidence type="ECO:0000256" key="7">
    <source>
        <dbReference type="ARBA" id="ARBA00022786"/>
    </source>
</evidence>
<dbReference type="UniPathway" id="UPA00886"/>
<keyword evidence="13" id="KW-1185">Reference proteome</keyword>
<dbReference type="CDD" id="cd16651">
    <property type="entry name" value="SPL-RING_NSE2"/>
    <property type="match status" value="1"/>
</dbReference>
<feature type="domain" description="SP-RING-type" evidence="11">
    <location>
        <begin position="143"/>
        <end position="231"/>
    </location>
</feature>
<evidence type="ECO:0000259" key="11">
    <source>
        <dbReference type="PROSITE" id="PS51044"/>
    </source>
</evidence>
<evidence type="ECO:0000256" key="3">
    <source>
        <dbReference type="ARBA" id="ARBA00008212"/>
    </source>
</evidence>
<dbReference type="InterPro" id="IPR026846">
    <property type="entry name" value="Nse2(Mms21)"/>
</dbReference>
<dbReference type="KEGG" id="tcc:18594079"/>
<reference evidence="12 13" key="1">
    <citation type="journal article" date="2013" name="Genome Biol.">
        <title>The genome sequence of the most widely cultivated cacao type and its use to identify candidate genes regulating pod color.</title>
        <authorList>
            <person name="Motamayor J.C."/>
            <person name="Mockaitis K."/>
            <person name="Schmutz J."/>
            <person name="Haiminen N."/>
            <person name="Iii D.L."/>
            <person name="Cornejo O."/>
            <person name="Findley S.D."/>
            <person name="Zheng P."/>
            <person name="Utro F."/>
            <person name="Royaert S."/>
            <person name="Saski C."/>
            <person name="Jenkins J."/>
            <person name="Podicheti R."/>
            <person name="Zhao M."/>
            <person name="Scheffler B.E."/>
            <person name="Stack J.C."/>
            <person name="Feltus F.A."/>
            <person name="Mustiga G.M."/>
            <person name="Amores F."/>
            <person name="Phillips W."/>
            <person name="Marelli J.P."/>
            <person name="May G.D."/>
            <person name="Shapiro H."/>
            <person name="Ma J."/>
            <person name="Bustamante C.D."/>
            <person name="Schnell R.J."/>
            <person name="Main D."/>
            <person name="Gilbert D."/>
            <person name="Parida L."/>
            <person name="Kuhn D.N."/>
        </authorList>
    </citation>
    <scope>NUCLEOTIDE SEQUENCE [LARGE SCALE GENOMIC DNA]</scope>
    <source>
        <strain evidence="13">cv. Matina 1-6</strain>
    </source>
</reference>
<keyword evidence="7" id="KW-0833">Ubl conjugation pathway</keyword>
<evidence type="ECO:0000256" key="8">
    <source>
        <dbReference type="ARBA" id="ARBA00022833"/>
    </source>
</evidence>
<dbReference type="GO" id="GO:0030915">
    <property type="term" value="C:Smc5-Smc6 complex"/>
    <property type="evidence" value="ECO:0000318"/>
    <property type="project" value="GO_Central"/>
</dbReference>